<evidence type="ECO:0000256" key="9">
    <source>
        <dbReference type="ARBA" id="ARBA00023277"/>
    </source>
</evidence>
<evidence type="ECO:0000256" key="6">
    <source>
        <dbReference type="ARBA" id="ARBA00022989"/>
    </source>
</evidence>
<dbReference type="GO" id="GO:0030246">
    <property type="term" value="F:carbohydrate binding"/>
    <property type="evidence" value="ECO:0007669"/>
    <property type="project" value="InterPro"/>
</dbReference>
<dbReference type="OrthoDB" id="10013439at2759"/>
<keyword evidence="7 11" id="KW-0472">Membrane</keyword>
<keyword evidence="4" id="KW-0732">Signal</keyword>
<keyword evidence="5" id="KW-0256">Endoplasmic reticulum</keyword>
<evidence type="ECO:0000256" key="10">
    <source>
        <dbReference type="SAM" id="MobiDB-lite"/>
    </source>
</evidence>
<dbReference type="Pfam" id="PF11721">
    <property type="entry name" value="Malectin"/>
    <property type="match status" value="1"/>
</dbReference>
<gene>
    <name evidence="13" type="ORF">J437_LFUL006498</name>
</gene>
<organism evidence="13 14">
    <name type="scientific">Ladona fulva</name>
    <name type="common">Scarce chaser dragonfly</name>
    <name type="synonym">Libellula fulva</name>
    <dbReference type="NCBI Taxonomy" id="123851"/>
    <lineage>
        <taxon>Eukaryota</taxon>
        <taxon>Metazoa</taxon>
        <taxon>Ecdysozoa</taxon>
        <taxon>Arthropoda</taxon>
        <taxon>Hexapoda</taxon>
        <taxon>Insecta</taxon>
        <taxon>Pterygota</taxon>
        <taxon>Palaeoptera</taxon>
        <taxon>Odonata</taxon>
        <taxon>Epiprocta</taxon>
        <taxon>Anisoptera</taxon>
        <taxon>Libelluloidea</taxon>
        <taxon>Libellulidae</taxon>
        <taxon>Ladona</taxon>
    </lineage>
</organism>
<sequence>MTTAVKNQKPCYCSTPELYFLSLLLFIVGEVTGIGDVIYAINAGGEAHTDVNGIRYERDPLLGKVGTASDYGKQLLISRVPQNDLILYQTERYHHSTFGYDIPIKEDGDYVMVLKFSEVYFNAPNMKVFDVVLNGDHTIVAELDIYDRVGRGTAHDEYIPFHVEKGRLYYNDEESDIRGGKIRVEFIKGYRDNPKINAICVFKGSLEDVPKLIPLTPDPDEDQQEEVEDKRPSSSKNRRPSGPRTPDPYSVDDSSIMLPVFVAIGSFIPLLFCLCKL</sequence>
<comment type="subcellular location">
    <subcellularLocation>
        <location evidence="1">Endoplasmic reticulum membrane</location>
        <topology evidence="1">Single-pass type I membrane protein</topology>
    </subcellularLocation>
</comment>
<dbReference type="InterPro" id="IPR021720">
    <property type="entry name" value="Malectin_dom"/>
</dbReference>
<evidence type="ECO:0000256" key="11">
    <source>
        <dbReference type="SAM" id="Phobius"/>
    </source>
</evidence>
<evidence type="ECO:0000256" key="5">
    <source>
        <dbReference type="ARBA" id="ARBA00022824"/>
    </source>
</evidence>
<keyword evidence="8" id="KW-0325">Glycoprotein</keyword>
<dbReference type="InterPro" id="IPR039155">
    <property type="entry name" value="MLEC"/>
</dbReference>
<keyword evidence="14" id="KW-1185">Reference proteome</keyword>
<protein>
    <recommendedName>
        <fullName evidence="12">Malectin domain-containing protein</fullName>
    </recommendedName>
</protein>
<feature type="region of interest" description="Disordered" evidence="10">
    <location>
        <begin position="213"/>
        <end position="250"/>
    </location>
</feature>
<evidence type="ECO:0000259" key="12">
    <source>
        <dbReference type="Pfam" id="PF11721"/>
    </source>
</evidence>
<comment type="similarity">
    <text evidence="2">Belongs to the malectin family.</text>
</comment>
<dbReference type="AlphaFoldDB" id="A0A8K0JYY5"/>
<evidence type="ECO:0000313" key="13">
    <source>
        <dbReference type="EMBL" id="KAG8225265.1"/>
    </source>
</evidence>
<evidence type="ECO:0000256" key="2">
    <source>
        <dbReference type="ARBA" id="ARBA00009141"/>
    </source>
</evidence>
<evidence type="ECO:0000313" key="14">
    <source>
        <dbReference type="Proteomes" id="UP000792457"/>
    </source>
</evidence>
<evidence type="ECO:0000256" key="7">
    <source>
        <dbReference type="ARBA" id="ARBA00023136"/>
    </source>
</evidence>
<evidence type="ECO:0000256" key="8">
    <source>
        <dbReference type="ARBA" id="ARBA00023180"/>
    </source>
</evidence>
<evidence type="ECO:0000256" key="4">
    <source>
        <dbReference type="ARBA" id="ARBA00022729"/>
    </source>
</evidence>
<evidence type="ECO:0000256" key="1">
    <source>
        <dbReference type="ARBA" id="ARBA00004115"/>
    </source>
</evidence>
<dbReference type="PANTHER" id="PTHR13460:SF0">
    <property type="entry name" value="MALECTIN"/>
    <property type="match status" value="1"/>
</dbReference>
<dbReference type="Proteomes" id="UP000792457">
    <property type="component" value="Unassembled WGS sequence"/>
</dbReference>
<dbReference type="EMBL" id="KZ308232">
    <property type="protein sequence ID" value="KAG8225265.1"/>
    <property type="molecule type" value="Genomic_DNA"/>
</dbReference>
<dbReference type="GO" id="GO:0005789">
    <property type="term" value="C:endoplasmic reticulum membrane"/>
    <property type="evidence" value="ECO:0007669"/>
    <property type="project" value="UniProtKB-SubCell"/>
</dbReference>
<feature type="transmembrane region" description="Helical" evidence="11">
    <location>
        <begin position="256"/>
        <end position="275"/>
    </location>
</feature>
<keyword evidence="3 11" id="KW-0812">Transmembrane</keyword>
<name>A0A8K0JYY5_LADFU</name>
<dbReference type="Gene3D" id="2.60.120.430">
    <property type="entry name" value="Galactose-binding lectin"/>
    <property type="match status" value="1"/>
</dbReference>
<proteinExistence type="inferred from homology"/>
<comment type="caution">
    <text evidence="13">The sequence shown here is derived from an EMBL/GenBank/DDBJ whole genome shotgun (WGS) entry which is preliminary data.</text>
</comment>
<evidence type="ECO:0000256" key="3">
    <source>
        <dbReference type="ARBA" id="ARBA00022692"/>
    </source>
</evidence>
<feature type="compositionally biased region" description="Acidic residues" evidence="10">
    <location>
        <begin position="218"/>
        <end position="227"/>
    </location>
</feature>
<dbReference type="PANTHER" id="PTHR13460">
    <property type="match status" value="1"/>
</dbReference>
<reference evidence="13" key="2">
    <citation type="submission" date="2017-10" db="EMBL/GenBank/DDBJ databases">
        <title>Ladona fulva Genome sequencing and assembly.</title>
        <authorList>
            <person name="Murali S."/>
            <person name="Richards S."/>
            <person name="Bandaranaike D."/>
            <person name="Bellair M."/>
            <person name="Blankenburg K."/>
            <person name="Chao H."/>
            <person name="Dinh H."/>
            <person name="Doddapaneni H."/>
            <person name="Dugan-Rocha S."/>
            <person name="Elkadiri S."/>
            <person name="Gnanaolivu R."/>
            <person name="Hernandez B."/>
            <person name="Skinner E."/>
            <person name="Javaid M."/>
            <person name="Lee S."/>
            <person name="Li M."/>
            <person name="Ming W."/>
            <person name="Munidasa M."/>
            <person name="Muniz J."/>
            <person name="Nguyen L."/>
            <person name="Hughes D."/>
            <person name="Osuji N."/>
            <person name="Pu L.-L."/>
            <person name="Puazo M."/>
            <person name="Qu C."/>
            <person name="Quiroz J."/>
            <person name="Raj R."/>
            <person name="Weissenberger G."/>
            <person name="Xin Y."/>
            <person name="Zou X."/>
            <person name="Han Y."/>
            <person name="Worley K."/>
            <person name="Muzny D."/>
            <person name="Gibbs R."/>
        </authorList>
    </citation>
    <scope>NUCLEOTIDE SEQUENCE</scope>
    <source>
        <strain evidence="13">Sampled in the wild</strain>
    </source>
</reference>
<keyword evidence="6 11" id="KW-1133">Transmembrane helix</keyword>
<reference evidence="13" key="1">
    <citation type="submission" date="2013-04" db="EMBL/GenBank/DDBJ databases">
        <authorList>
            <person name="Qu J."/>
            <person name="Murali S.C."/>
            <person name="Bandaranaike D."/>
            <person name="Bellair M."/>
            <person name="Blankenburg K."/>
            <person name="Chao H."/>
            <person name="Dinh H."/>
            <person name="Doddapaneni H."/>
            <person name="Downs B."/>
            <person name="Dugan-Rocha S."/>
            <person name="Elkadiri S."/>
            <person name="Gnanaolivu R.D."/>
            <person name="Hernandez B."/>
            <person name="Javaid M."/>
            <person name="Jayaseelan J.C."/>
            <person name="Lee S."/>
            <person name="Li M."/>
            <person name="Ming W."/>
            <person name="Munidasa M."/>
            <person name="Muniz J."/>
            <person name="Nguyen L."/>
            <person name="Ongeri F."/>
            <person name="Osuji N."/>
            <person name="Pu L.-L."/>
            <person name="Puazo M."/>
            <person name="Qu C."/>
            <person name="Quiroz J."/>
            <person name="Raj R."/>
            <person name="Weissenberger G."/>
            <person name="Xin Y."/>
            <person name="Zou X."/>
            <person name="Han Y."/>
            <person name="Richards S."/>
            <person name="Worley K."/>
            <person name="Muzny D."/>
            <person name="Gibbs R."/>
        </authorList>
    </citation>
    <scope>NUCLEOTIDE SEQUENCE</scope>
    <source>
        <strain evidence="13">Sampled in the wild</strain>
    </source>
</reference>
<accession>A0A8K0JYY5</accession>
<keyword evidence="9" id="KW-0119">Carbohydrate metabolism</keyword>
<feature type="domain" description="Malectin" evidence="12">
    <location>
        <begin position="37"/>
        <end position="199"/>
    </location>
</feature>